<gene>
    <name evidence="1" type="ORF">BRZCDTV_130</name>
</gene>
<evidence type="ECO:0000313" key="2">
    <source>
        <dbReference type="Proteomes" id="UP000273054"/>
    </source>
</evidence>
<dbReference type="EMBL" id="LT994651">
    <property type="protein sequence ID" value="SPN79048.1"/>
    <property type="molecule type" value="Genomic_DNA"/>
</dbReference>
<proteinExistence type="predicted"/>
<keyword evidence="2" id="KW-1185">Reference proteome</keyword>
<protein>
    <submittedName>
        <fullName evidence="1">Uncharacterized protein</fullName>
    </submittedName>
</protein>
<name>A0A2R8FDJ5_9VIRU</name>
<accession>A0A2R8FDJ5</accession>
<sequence>MEDDLNMFIRFRSVSSDFLDLAHRVGAPIKFNYHCLQALSYHRLFPVTTLALLTKSATLPKKINKALIFIRDTDLHIKAGHLQSLYLETGYVYSVKISIDVQSVDKLEIRGQTVFFPLKFPARELEIYSSCDTSLLDLSHVERLYIKGYSGLSGGWPVLPRLKYLTEKTKGPNLRPMSTHLFPSLRRLIRNSSSNKIFEGEALLIHSTSAFEQRSGPGYDLYLTNDSTKVPSKKNVIYLVNKVEEEDILPLTKKNVRLFADLEITPEIRKIIKILCGEAKIYLRGQVRTW</sequence>
<dbReference type="Proteomes" id="UP000273054">
    <property type="component" value="Segment"/>
</dbReference>
<reference evidence="1" key="1">
    <citation type="submission" date="2018-03" db="EMBL/GenBank/DDBJ databases">
        <authorList>
            <consortium name="Urmite Genomes"/>
        </authorList>
    </citation>
    <scope>NUCLEOTIDE SEQUENCE [LARGE SCALE GENOMIC DNA]</scope>
    <source>
        <strain evidence="1">IHUMI-27.7</strain>
    </source>
</reference>
<organism evidence="1">
    <name type="scientific">Brazilian cedratvirus IHUMI</name>
    <dbReference type="NCBI Taxonomy" id="2126980"/>
    <lineage>
        <taxon>Viruses</taxon>
        <taxon>Pithoviruses</taxon>
        <taxon>Orthocedratvirinae</taxon>
        <taxon>Alphacedratvirus</taxon>
        <taxon>Alphacedratvirus brasiliense</taxon>
    </lineage>
</organism>
<evidence type="ECO:0000313" key="1">
    <source>
        <dbReference type="EMBL" id="SPN79048.1"/>
    </source>
</evidence>